<feature type="domain" description="HTH arsR-type" evidence="4">
    <location>
        <begin position="9"/>
        <end position="105"/>
    </location>
</feature>
<sequence>MSGKSDVSLDALLEQAPEAAEFMRQFSNANRLMLLCHIAGKERSVSDIQGGLGIKQPALSQQLAELRQSGLVKTRRESRTIYYSIADGRTKIVMDMLYQMFCAAPGATGPDVFPGSSLAQEAPAGLTRAPNLPPIDPQNLSGAAHFARLDSVE</sequence>
<dbReference type="CDD" id="cd00090">
    <property type="entry name" value="HTH_ARSR"/>
    <property type="match status" value="1"/>
</dbReference>
<dbReference type="Proteomes" id="UP000585507">
    <property type="component" value="Unassembled WGS sequence"/>
</dbReference>
<dbReference type="PANTHER" id="PTHR43132:SF6">
    <property type="entry name" value="HTH-TYPE TRANSCRIPTIONAL REPRESSOR CZRA"/>
    <property type="match status" value="1"/>
</dbReference>
<name>A0A7W8UFG0_9HYPH</name>
<dbReference type="InterPro" id="IPR036390">
    <property type="entry name" value="WH_DNA-bd_sf"/>
</dbReference>
<organism evidence="5 6">
    <name type="scientific">Rhizobium giardinii</name>
    <dbReference type="NCBI Taxonomy" id="56731"/>
    <lineage>
        <taxon>Bacteria</taxon>
        <taxon>Pseudomonadati</taxon>
        <taxon>Pseudomonadota</taxon>
        <taxon>Alphaproteobacteria</taxon>
        <taxon>Hyphomicrobiales</taxon>
        <taxon>Rhizobiaceae</taxon>
        <taxon>Rhizobium/Agrobacterium group</taxon>
        <taxon>Rhizobium</taxon>
    </lineage>
</organism>
<dbReference type="GO" id="GO:0003700">
    <property type="term" value="F:DNA-binding transcription factor activity"/>
    <property type="evidence" value="ECO:0007669"/>
    <property type="project" value="InterPro"/>
</dbReference>
<dbReference type="Gene3D" id="1.10.10.10">
    <property type="entry name" value="Winged helix-like DNA-binding domain superfamily/Winged helix DNA-binding domain"/>
    <property type="match status" value="1"/>
</dbReference>
<dbReference type="GO" id="GO:0003677">
    <property type="term" value="F:DNA binding"/>
    <property type="evidence" value="ECO:0007669"/>
    <property type="project" value="UniProtKB-KW"/>
</dbReference>
<dbReference type="RefSeq" id="WP_018327718.1">
    <property type="nucleotide sequence ID" value="NZ_JACHBK010000008.1"/>
</dbReference>
<keyword evidence="3" id="KW-0804">Transcription</keyword>
<dbReference type="AlphaFoldDB" id="A0A7W8UFG0"/>
<dbReference type="SUPFAM" id="SSF46785">
    <property type="entry name" value="Winged helix' DNA-binding domain"/>
    <property type="match status" value="1"/>
</dbReference>
<evidence type="ECO:0000256" key="3">
    <source>
        <dbReference type="ARBA" id="ARBA00023163"/>
    </source>
</evidence>
<comment type="caution">
    <text evidence="5">The sequence shown here is derived from an EMBL/GenBank/DDBJ whole genome shotgun (WGS) entry which is preliminary data.</text>
</comment>
<evidence type="ECO:0000313" key="6">
    <source>
        <dbReference type="Proteomes" id="UP000585507"/>
    </source>
</evidence>
<evidence type="ECO:0000256" key="2">
    <source>
        <dbReference type="ARBA" id="ARBA00023125"/>
    </source>
</evidence>
<proteinExistence type="predicted"/>
<dbReference type="PRINTS" id="PR00778">
    <property type="entry name" value="HTHARSR"/>
</dbReference>
<dbReference type="PROSITE" id="PS50987">
    <property type="entry name" value="HTH_ARSR_2"/>
    <property type="match status" value="1"/>
</dbReference>
<dbReference type="NCBIfam" id="NF033788">
    <property type="entry name" value="HTH_metalloreg"/>
    <property type="match status" value="1"/>
</dbReference>
<protein>
    <submittedName>
        <fullName evidence="5">DNA-binding transcriptional ArsR family regulator</fullName>
    </submittedName>
</protein>
<dbReference type="InterPro" id="IPR011991">
    <property type="entry name" value="ArsR-like_HTH"/>
</dbReference>
<keyword evidence="1" id="KW-0805">Transcription regulation</keyword>
<dbReference type="SMART" id="SM00418">
    <property type="entry name" value="HTH_ARSR"/>
    <property type="match status" value="1"/>
</dbReference>
<keyword evidence="6" id="KW-1185">Reference proteome</keyword>
<dbReference type="Pfam" id="PF01022">
    <property type="entry name" value="HTH_5"/>
    <property type="match status" value="1"/>
</dbReference>
<dbReference type="InterPro" id="IPR051011">
    <property type="entry name" value="Metal_resp_trans_reg"/>
</dbReference>
<dbReference type="InterPro" id="IPR001845">
    <property type="entry name" value="HTH_ArsR_DNA-bd_dom"/>
</dbReference>
<dbReference type="PANTHER" id="PTHR43132">
    <property type="entry name" value="ARSENICAL RESISTANCE OPERON REPRESSOR ARSR-RELATED"/>
    <property type="match status" value="1"/>
</dbReference>
<accession>A0A7W8UFG0</accession>
<reference evidence="5 6" key="1">
    <citation type="submission" date="2020-08" db="EMBL/GenBank/DDBJ databases">
        <title>Genomic Encyclopedia of Type Strains, Phase IV (KMG-V): Genome sequencing to study the core and pangenomes of soil and plant-associated prokaryotes.</title>
        <authorList>
            <person name="Whitman W."/>
        </authorList>
    </citation>
    <scope>NUCLEOTIDE SEQUENCE [LARGE SCALE GENOMIC DNA]</scope>
    <source>
        <strain evidence="5 6">SEMIA 4084</strain>
    </source>
</reference>
<keyword evidence="2 5" id="KW-0238">DNA-binding</keyword>
<dbReference type="EMBL" id="JACHBK010000008">
    <property type="protein sequence ID" value="MBB5537180.1"/>
    <property type="molecule type" value="Genomic_DNA"/>
</dbReference>
<evidence type="ECO:0000259" key="4">
    <source>
        <dbReference type="PROSITE" id="PS50987"/>
    </source>
</evidence>
<dbReference type="InterPro" id="IPR036388">
    <property type="entry name" value="WH-like_DNA-bd_sf"/>
</dbReference>
<evidence type="ECO:0000313" key="5">
    <source>
        <dbReference type="EMBL" id="MBB5537180.1"/>
    </source>
</evidence>
<evidence type="ECO:0000256" key="1">
    <source>
        <dbReference type="ARBA" id="ARBA00023015"/>
    </source>
</evidence>
<gene>
    <name evidence="5" type="ORF">GGD55_003895</name>
</gene>